<reference evidence="2 3" key="1">
    <citation type="submission" date="2024-02" db="EMBL/GenBank/DDBJ databases">
        <title>Seven novel Bacillus-like species.</title>
        <authorList>
            <person name="Liu G."/>
        </authorList>
    </citation>
    <scope>NUCLEOTIDE SEQUENCE [LARGE SCALE GENOMIC DNA]</scope>
    <source>
        <strain evidence="2 3">FJAT-52991</strain>
    </source>
</reference>
<sequence length="143" mass="17105">MLKKMYQSPFFNIALIVGFGLAILSDYYGEKLPDWLYINRWYTVIPIFLVILIVPIHNLFAKKENRVKPQLLPMELREEDEGMRWVMSKATRKVYVFFVFAVPLSAILAAKYHHIVYLPVIIILFLGIMQYLIFWYEVRKYHL</sequence>
<evidence type="ECO:0008006" key="4">
    <source>
        <dbReference type="Google" id="ProtNLM"/>
    </source>
</evidence>
<dbReference type="Proteomes" id="UP001387364">
    <property type="component" value="Chromosome"/>
</dbReference>
<gene>
    <name evidence="2" type="ORF">WDJ61_01690</name>
</gene>
<evidence type="ECO:0000313" key="3">
    <source>
        <dbReference type="Proteomes" id="UP001387364"/>
    </source>
</evidence>
<feature type="transmembrane region" description="Helical" evidence="1">
    <location>
        <begin position="94"/>
        <end position="110"/>
    </location>
</feature>
<accession>A0ABZ2N6R0</accession>
<proteinExistence type="predicted"/>
<dbReference type="EMBL" id="CP147404">
    <property type="protein sequence ID" value="WXB93414.1"/>
    <property type="molecule type" value="Genomic_DNA"/>
</dbReference>
<name>A0ABZ2N6R0_9BACI</name>
<keyword evidence="1" id="KW-0472">Membrane</keyword>
<protein>
    <recommendedName>
        <fullName evidence="4">MFS transporter</fullName>
    </recommendedName>
</protein>
<feature type="transmembrane region" description="Helical" evidence="1">
    <location>
        <begin position="9"/>
        <end position="29"/>
    </location>
</feature>
<organism evidence="2 3">
    <name type="scientific">Bacillus kandeliae</name>
    <dbReference type="NCBI Taxonomy" id="3129297"/>
    <lineage>
        <taxon>Bacteria</taxon>
        <taxon>Bacillati</taxon>
        <taxon>Bacillota</taxon>
        <taxon>Bacilli</taxon>
        <taxon>Bacillales</taxon>
        <taxon>Bacillaceae</taxon>
        <taxon>Bacillus</taxon>
    </lineage>
</organism>
<evidence type="ECO:0000256" key="1">
    <source>
        <dbReference type="SAM" id="Phobius"/>
    </source>
</evidence>
<feature type="transmembrane region" description="Helical" evidence="1">
    <location>
        <begin position="116"/>
        <end position="136"/>
    </location>
</feature>
<keyword evidence="1" id="KW-0812">Transmembrane</keyword>
<dbReference type="RefSeq" id="WP_338752737.1">
    <property type="nucleotide sequence ID" value="NZ_CP147404.1"/>
</dbReference>
<evidence type="ECO:0000313" key="2">
    <source>
        <dbReference type="EMBL" id="WXB93414.1"/>
    </source>
</evidence>
<keyword evidence="1" id="KW-1133">Transmembrane helix</keyword>
<keyword evidence="3" id="KW-1185">Reference proteome</keyword>
<feature type="transmembrane region" description="Helical" evidence="1">
    <location>
        <begin position="41"/>
        <end position="61"/>
    </location>
</feature>